<proteinExistence type="predicted"/>
<reference evidence="1" key="1">
    <citation type="submission" date="2021-06" db="EMBL/GenBank/DDBJ databases">
        <authorList>
            <person name="Hodson N. C."/>
            <person name="Mongue J. A."/>
            <person name="Jaron S. K."/>
        </authorList>
    </citation>
    <scope>NUCLEOTIDE SEQUENCE</scope>
</reference>
<dbReference type="EMBL" id="CAJVCH010506390">
    <property type="protein sequence ID" value="CAG7821297.1"/>
    <property type="molecule type" value="Genomic_DNA"/>
</dbReference>
<gene>
    <name evidence="1" type="ORF">AFUS01_LOCUS31644</name>
</gene>
<accession>A0A8J2KWU5</accession>
<feature type="non-terminal residue" evidence="1">
    <location>
        <position position="14"/>
    </location>
</feature>
<keyword evidence="2" id="KW-1185">Reference proteome</keyword>
<dbReference type="Proteomes" id="UP000708208">
    <property type="component" value="Unassembled WGS sequence"/>
</dbReference>
<comment type="caution">
    <text evidence="1">The sequence shown here is derived from an EMBL/GenBank/DDBJ whole genome shotgun (WGS) entry which is preliminary data.</text>
</comment>
<protein>
    <submittedName>
        <fullName evidence="1">Uncharacterized protein</fullName>
    </submittedName>
</protein>
<evidence type="ECO:0000313" key="2">
    <source>
        <dbReference type="Proteomes" id="UP000708208"/>
    </source>
</evidence>
<organism evidence="1 2">
    <name type="scientific">Allacma fusca</name>
    <dbReference type="NCBI Taxonomy" id="39272"/>
    <lineage>
        <taxon>Eukaryota</taxon>
        <taxon>Metazoa</taxon>
        <taxon>Ecdysozoa</taxon>
        <taxon>Arthropoda</taxon>
        <taxon>Hexapoda</taxon>
        <taxon>Collembola</taxon>
        <taxon>Symphypleona</taxon>
        <taxon>Sminthuridae</taxon>
        <taxon>Allacma</taxon>
    </lineage>
</organism>
<evidence type="ECO:0000313" key="1">
    <source>
        <dbReference type="EMBL" id="CAG7821297.1"/>
    </source>
</evidence>
<sequence>MLSPEDEAIPNLVK</sequence>
<name>A0A8J2KWU5_9HEXA</name>